<comment type="cofactor">
    <cofactor evidence="14">
        <name>Zn(2+)</name>
        <dbReference type="ChEBI" id="CHEBI:29105"/>
    </cofactor>
    <text evidence="14">Binds 1 zinc ion per subunit.</text>
</comment>
<feature type="domain" description="Peptidase M50" evidence="16">
    <location>
        <begin position="47"/>
        <end position="120"/>
    </location>
</feature>
<evidence type="ECO:0000256" key="9">
    <source>
        <dbReference type="ARBA" id="ARBA00022833"/>
    </source>
</evidence>
<dbReference type="InterPro" id="IPR008915">
    <property type="entry name" value="Peptidase_M50"/>
</dbReference>
<feature type="transmembrane region" description="Helical" evidence="14">
    <location>
        <begin position="189"/>
        <end position="212"/>
    </location>
</feature>
<dbReference type="SUPFAM" id="SSF54631">
    <property type="entry name" value="CBS-domain pair"/>
    <property type="match status" value="1"/>
</dbReference>
<accession>A0ABZ0HV32</accession>
<evidence type="ECO:0000256" key="7">
    <source>
        <dbReference type="ARBA" id="ARBA00022737"/>
    </source>
</evidence>
<reference evidence="17 18" key="1">
    <citation type="submission" date="2023-10" db="EMBL/GenBank/DDBJ databases">
        <title>Novel methanotroph of the genus Methylocapsa from a subarctic wetland.</title>
        <authorList>
            <person name="Belova S.E."/>
            <person name="Oshkin I.Y."/>
            <person name="Miroshnikov K."/>
            <person name="Dedysh S.N."/>
        </authorList>
    </citation>
    <scope>NUCLEOTIDE SEQUENCE [LARGE SCALE GENOMIC DNA]</scope>
    <source>
        <strain evidence="17 18">RX1</strain>
    </source>
</reference>
<dbReference type="Gene3D" id="3.10.580.10">
    <property type="entry name" value="CBS-domain"/>
    <property type="match status" value="1"/>
</dbReference>
<dbReference type="PANTHER" id="PTHR39188:SF3">
    <property type="entry name" value="STAGE IV SPORULATION PROTEIN FB"/>
    <property type="match status" value="1"/>
</dbReference>
<dbReference type="InterPro" id="IPR046342">
    <property type="entry name" value="CBS_dom_sf"/>
</dbReference>
<keyword evidence="8 14" id="KW-0378">Hydrolase</keyword>
<evidence type="ECO:0000256" key="6">
    <source>
        <dbReference type="ARBA" id="ARBA00022723"/>
    </source>
</evidence>
<keyword evidence="3 14" id="KW-1003">Cell membrane</keyword>
<name>A0ABZ0HV32_9HYPH</name>
<dbReference type="InterPro" id="IPR000644">
    <property type="entry name" value="CBS_dom"/>
</dbReference>
<comment type="similarity">
    <text evidence="2 14">Belongs to the peptidase M50B family.</text>
</comment>
<feature type="transmembrane region" description="Helical" evidence="14">
    <location>
        <begin position="98"/>
        <end position="122"/>
    </location>
</feature>
<keyword evidence="11 14" id="KW-0482">Metalloprotease</keyword>
<keyword evidence="13 14" id="KW-0472">Membrane</keyword>
<evidence type="ECO:0000256" key="10">
    <source>
        <dbReference type="ARBA" id="ARBA00022989"/>
    </source>
</evidence>
<keyword evidence="9 14" id="KW-0862">Zinc</keyword>
<feature type="domain" description="Peptidase M50" evidence="16">
    <location>
        <begin position="135"/>
        <end position="193"/>
    </location>
</feature>
<dbReference type="Pfam" id="PF02163">
    <property type="entry name" value="Peptidase_M50"/>
    <property type="match status" value="2"/>
</dbReference>
<keyword evidence="5 14" id="KW-0812">Transmembrane</keyword>
<keyword evidence="7" id="KW-0677">Repeat</keyword>
<evidence type="ECO:0000256" key="13">
    <source>
        <dbReference type="ARBA" id="ARBA00023136"/>
    </source>
</evidence>
<evidence type="ECO:0000256" key="4">
    <source>
        <dbReference type="ARBA" id="ARBA00022670"/>
    </source>
</evidence>
<feature type="transmembrane region" description="Helical" evidence="14">
    <location>
        <begin position="46"/>
        <end position="65"/>
    </location>
</feature>
<feature type="domain" description="CBS" evidence="15">
    <location>
        <begin position="233"/>
        <end position="288"/>
    </location>
</feature>
<keyword evidence="4 14" id="KW-0645">Protease</keyword>
<evidence type="ECO:0000256" key="5">
    <source>
        <dbReference type="ARBA" id="ARBA00022692"/>
    </source>
</evidence>
<feature type="domain" description="CBS" evidence="15">
    <location>
        <begin position="298"/>
        <end position="348"/>
    </location>
</feature>
<dbReference type="GO" id="GO:0008233">
    <property type="term" value="F:peptidase activity"/>
    <property type="evidence" value="ECO:0007669"/>
    <property type="project" value="UniProtKB-KW"/>
</dbReference>
<gene>
    <name evidence="17" type="ORF">RZS28_03715</name>
</gene>
<evidence type="ECO:0000256" key="2">
    <source>
        <dbReference type="ARBA" id="ARBA00007931"/>
    </source>
</evidence>
<evidence type="ECO:0000256" key="3">
    <source>
        <dbReference type="ARBA" id="ARBA00022475"/>
    </source>
</evidence>
<dbReference type="RefSeq" id="WP_407339861.1">
    <property type="nucleotide sequence ID" value="NZ_CP136862.1"/>
</dbReference>
<keyword evidence="12" id="KW-0129">CBS domain</keyword>
<dbReference type="EMBL" id="CP136862">
    <property type="protein sequence ID" value="WOJ90413.1"/>
    <property type="molecule type" value="Genomic_DNA"/>
</dbReference>
<sequence>MSWSLTIGRFGATTLRVHLTFFLLLAWIGVSAWLKGGAPAARDSVLFIALIFGCVVLHEFGHILMARRFGIETPEVILLPIGGVALMPRMPEKPAQELAVAVAGPMVNVVIAFLLFLVLGAIHPDNLARIDDPRVSLLARLAAANVFLVLFNMIPAFPMDGGRVLRALLAMKLGGVRATQVAASIGQAFAFALGFLGLFGNPLLIFIAIFVYMAAAGEAQMTAFDEAAHGLSVADAMETRFNAIPVEANLAAAIETLLATAQHEFPVVDAFGKPIGLIVREDMLSALKNYDREAPIATFMRAPIETVRNSTPLKAVLDRLRGPRAAVLAVTDPNGLLVGLLTRQNLAEMMIIKSMRPDWRFGRG</sequence>
<evidence type="ECO:0000256" key="1">
    <source>
        <dbReference type="ARBA" id="ARBA00004651"/>
    </source>
</evidence>
<protein>
    <recommendedName>
        <fullName evidence="14">Zinc metalloprotease</fullName>
    </recommendedName>
</protein>
<proteinExistence type="inferred from homology"/>
<evidence type="ECO:0000256" key="12">
    <source>
        <dbReference type="ARBA" id="ARBA00023122"/>
    </source>
</evidence>
<keyword evidence="10 14" id="KW-1133">Transmembrane helix</keyword>
<dbReference type="PANTHER" id="PTHR39188">
    <property type="entry name" value="MEMBRANE-ASSOCIATED ZINC METALLOPROTEASE M50B"/>
    <property type="match status" value="1"/>
</dbReference>
<dbReference type="CDD" id="cd06164">
    <property type="entry name" value="S2P-M50_SpoIVFB_CBS"/>
    <property type="match status" value="1"/>
</dbReference>
<evidence type="ECO:0000313" key="17">
    <source>
        <dbReference type="EMBL" id="WOJ90413.1"/>
    </source>
</evidence>
<feature type="transmembrane region" description="Helical" evidence="14">
    <location>
        <begin position="137"/>
        <end position="157"/>
    </location>
</feature>
<evidence type="ECO:0000256" key="8">
    <source>
        <dbReference type="ARBA" id="ARBA00022801"/>
    </source>
</evidence>
<evidence type="ECO:0000256" key="14">
    <source>
        <dbReference type="PIRNR" id="PIRNR006404"/>
    </source>
</evidence>
<dbReference type="PIRSF" id="PIRSF006404">
    <property type="entry name" value="UCP006404_Pept_M50_CBS"/>
    <property type="match status" value="1"/>
</dbReference>
<evidence type="ECO:0000313" key="18">
    <source>
        <dbReference type="Proteomes" id="UP001626536"/>
    </source>
</evidence>
<dbReference type="Proteomes" id="UP001626536">
    <property type="component" value="Chromosome"/>
</dbReference>
<dbReference type="InterPro" id="IPR016483">
    <property type="entry name" value="UCP006404_Pept_M50_CBS"/>
</dbReference>
<evidence type="ECO:0000259" key="15">
    <source>
        <dbReference type="Pfam" id="PF00571"/>
    </source>
</evidence>
<organism evidence="17 18">
    <name type="scientific">Methylocapsa polymorpha</name>
    <dbReference type="NCBI Taxonomy" id="3080828"/>
    <lineage>
        <taxon>Bacteria</taxon>
        <taxon>Pseudomonadati</taxon>
        <taxon>Pseudomonadota</taxon>
        <taxon>Alphaproteobacteria</taxon>
        <taxon>Hyphomicrobiales</taxon>
        <taxon>Beijerinckiaceae</taxon>
        <taxon>Methylocapsa</taxon>
    </lineage>
</organism>
<dbReference type="Pfam" id="PF00571">
    <property type="entry name" value="CBS"/>
    <property type="match status" value="2"/>
</dbReference>
<evidence type="ECO:0000259" key="16">
    <source>
        <dbReference type="Pfam" id="PF02163"/>
    </source>
</evidence>
<evidence type="ECO:0000256" key="11">
    <source>
        <dbReference type="ARBA" id="ARBA00023049"/>
    </source>
</evidence>
<dbReference type="GO" id="GO:0006508">
    <property type="term" value="P:proteolysis"/>
    <property type="evidence" value="ECO:0007669"/>
    <property type="project" value="UniProtKB-KW"/>
</dbReference>
<keyword evidence="18" id="KW-1185">Reference proteome</keyword>
<feature type="transmembrane region" description="Helical" evidence="14">
    <location>
        <begin position="12"/>
        <end position="34"/>
    </location>
</feature>
<keyword evidence="6 14" id="KW-0479">Metal-binding</keyword>
<comment type="subcellular location">
    <subcellularLocation>
        <location evidence="1 14">Cell membrane</location>
        <topology evidence="1 14">Multi-pass membrane protein</topology>
    </subcellularLocation>
</comment>